<protein>
    <submittedName>
        <fullName evidence="2">Uncharacterized protein</fullName>
    </submittedName>
</protein>
<name>A0A4Z0Q4F3_9BACT</name>
<sequence length="80" mass="8733">MNTLLLFTTPFLVTWGAPKIPGHARLVTLFLSHPIDPERGNSGAAWFGLSVLNGAAWGIGLYGGYCLLRAGWRRVRPRLG</sequence>
<evidence type="ECO:0000256" key="1">
    <source>
        <dbReference type="SAM" id="Phobius"/>
    </source>
</evidence>
<dbReference type="AlphaFoldDB" id="A0A4Z0Q4F3"/>
<evidence type="ECO:0000313" key="3">
    <source>
        <dbReference type="Proteomes" id="UP000297549"/>
    </source>
</evidence>
<keyword evidence="3" id="KW-1185">Reference proteome</keyword>
<accession>A0A4Z0Q4F3</accession>
<feature type="transmembrane region" description="Helical" evidence="1">
    <location>
        <begin position="44"/>
        <end position="68"/>
    </location>
</feature>
<proteinExistence type="predicted"/>
<evidence type="ECO:0000313" key="2">
    <source>
        <dbReference type="EMBL" id="TGE24003.1"/>
    </source>
</evidence>
<dbReference type="RefSeq" id="WP_167856717.1">
    <property type="nucleotide sequence ID" value="NZ_SRLC01000001.1"/>
</dbReference>
<organism evidence="2 3">
    <name type="scientific">Hymenobacter aquaticus</name>
    <dbReference type="NCBI Taxonomy" id="1867101"/>
    <lineage>
        <taxon>Bacteria</taxon>
        <taxon>Pseudomonadati</taxon>
        <taxon>Bacteroidota</taxon>
        <taxon>Cytophagia</taxon>
        <taxon>Cytophagales</taxon>
        <taxon>Hymenobacteraceae</taxon>
        <taxon>Hymenobacter</taxon>
    </lineage>
</organism>
<gene>
    <name evidence="2" type="ORF">E5K00_01950</name>
</gene>
<reference evidence="2 3" key="1">
    <citation type="submission" date="2019-04" db="EMBL/GenBank/DDBJ databases">
        <authorList>
            <person name="Feng G."/>
            <person name="Zhang J."/>
            <person name="Zhu H."/>
        </authorList>
    </citation>
    <scope>NUCLEOTIDE SEQUENCE [LARGE SCALE GENOMIC DNA]</scope>
    <source>
        <strain evidence="2 3">JCM 31653</strain>
    </source>
</reference>
<dbReference type="EMBL" id="SRLC01000001">
    <property type="protein sequence ID" value="TGE24003.1"/>
    <property type="molecule type" value="Genomic_DNA"/>
</dbReference>
<dbReference type="Proteomes" id="UP000297549">
    <property type="component" value="Unassembled WGS sequence"/>
</dbReference>
<keyword evidence="1" id="KW-1133">Transmembrane helix</keyword>
<comment type="caution">
    <text evidence="2">The sequence shown here is derived from an EMBL/GenBank/DDBJ whole genome shotgun (WGS) entry which is preliminary data.</text>
</comment>
<keyword evidence="1" id="KW-0812">Transmembrane</keyword>
<keyword evidence="1" id="KW-0472">Membrane</keyword>